<sequence length="199" mass="21376">MKKSTLAVLLLAGFAAQSASAADWFVRGGLTNVNPKSDNGTVNSANATIDSNTQLGLSFGYHINPNVAIEVLAATPFKHEVALNGTTVAEFKHLPPTFSVQYYFNPEAKVSPFVGAGLNYTLTFSEKEKAVLGNNNISIGNSFGLAAQAGLRFQVSEDWDMTVDARWMDIDADVKLNGTDIGTANVDPMVYSVMFGKRF</sequence>
<evidence type="ECO:0000256" key="1">
    <source>
        <dbReference type="SAM" id="SignalP"/>
    </source>
</evidence>
<name>A0A917CMW9_9GAMM</name>
<dbReference type="Proteomes" id="UP000632858">
    <property type="component" value="Unassembled WGS sequence"/>
</dbReference>
<keyword evidence="3" id="KW-1185">Reference proteome</keyword>
<reference evidence="2" key="2">
    <citation type="submission" date="2020-09" db="EMBL/GenBank/DDBJ databases">
        <authorList>
            <person name="Sun Q."/>
            <person name="Zhou Y."/>
        </authorList>
    </citation>
    <scope>NUCLEOTIDE SEQUENCE</scope>
    <source>
        <strain evidence="2">CGMCC 1.12726</strain>
    </source>
</reference>
<dbReference type="RefSeq" id="WP_188449175.1">
    <property type="nucleotide sequence ID" value="NZ_BMFO01000002.1"/>
</dbReference>
<evidence type="ECO:0000313" key="3">
    <source>
        <dbReference type="Proteomes" id="UP000632858"/>
    </source>
</evidence>
<reference evidence="2" key="1">
    <citation type="journal article" date="2014" name="Int. J. Syst. Evol. Microbiol.">
        <title>Complete genome sequence of Corynebacterium casei LMG S-19264T (=DSM 44701T), isolated from a smear-ripened cheese.</title>
        <authorList>
            <consortium name="US DOE Joint Genome Institute (JGI-PGF)"/>
            <person name="Walter F."/>
            <person name="Albersmeier A."/>
            <person name="Kalinowski J."/>
            <person name="Ruckert C."/>
        </authorList>
    </citation>
    <scope>NUCLEOTIDE SEQUENCE</scope>
    <source>
        <strain evidence="2">CGMCC 1.12726</strain>
    </source>
</reference>
<dbReference type="InterPro" id="IPR011250">
    <property type="entry name" value="OMP/PagP_B-barrel"/>
</dbReference>
<dbReference type="AlphaFoldDB" id="A0A917CMW9"/>
<dbReference type="PANTHER" id="PTHR36920:SF1">
    <property type="entry name" value="OUTER MEMBRANE PROTEIN W"/>
    <property type="match status" value="1"/>
</dbReference>
<comment type="caution">
    <text evidence="2">The sequence shown here is derived from an EMBL/GenBank/DDBJ whole genome shotgun (WGS) entry which is preliminary data.</text>
</comment>
<feature type="chain" id="PRO_5037503314" evidence="1">
    <location>
        <begin position="22"/>
        <end position="199"/>
    </location>
</feature>
<proteinExistence type="predicted"/>
<gene>
    <name evidence="2" type="primary">ompW</name>
    <name evidence="2" type="ORF">GCM10010960_13630</name>
</gene>
<dbReference type="SUPFAM" id="SSF56925">
    <property type="entry name" value="OMPA-like"/>
    <property type="match status" value="1"/>
</dbReference>
<protein>
    <submittedName>
        <fullName evidence="2">Membrane protein</fullName>
    </submittedName>
</protein>
<dbReference type="InterPro" id="IPR005618">
    <property type="entry name" value="OMPW"/>
</dbReference>
<organism evidence="2 3">
    <name type="scientific">Arenimonas maotaiensis</name>
    <dbReference type="NCBI Taxonomy" id="1446479"/>
    <lineage>
        <taxon>Bacteria</taxon>
        <taxon>Pseudomonadati</taxon>
        <taxon>Pseudomonadota</taxon>
        <taxon>Gammaproteobacteria</taxon>
        <taxon>Lysobacterales</taxon>
        <taxon>Lysobacteraceae</taxon>
        <taxon>Arenimonas</taxon>
    </lineage>
</organism>
<dbReference type="GO" id="GO:0019867">
    <property type="term" value="C:outer membrane"/>
    <property type="evidence" value="ECO:0007669"/>
    <property type="project" value="InterPro"/>
</dbReference>
<dbReference type="PANTHER" id="PTHR36920">
    <property type="match status" value="1"/>
</dbReference>
<dbReference type="GO" id="GO:0055085">
    <property type="term" value="P:transmembrane transport"/>
    <property type="evidence" value="ECO:0007669"/>
    <property type="project" value="TreeGrafter"/>
</dbReference>
<dbReference type="EMBL" id="BMFO01000002">
    <property type="protein sequence ID" value="GGF92995.1"/>
    <property type="molecule type" value="Genomic_DNA"/>
</dbReference>
<keyword evidence="1" id="KW-0732">Signal</keyword>
<dbReference type="Pfam" id="PF03922">
    <property type="entry name" value="OmpW"/>
    <property type="match status" value="1"/>
</dbReference>
<dbReference type="Gene3D" id="2.40.160.20">
    <property type="match status" value="1"/>
</dbReference>
<accession>A0A917CMW9</accession>
<feature type="signal peptide" evidence="1">
    <location>
        <begin position="1"/>
        <end position="21"/>
    </location>
</feature>
<evidence type="ECO:0000313" key="2">
    <source>
        <dbReference type="EMBL" id="GGF92995.1"/>
    </source>
</evidence>